<evidence type="ECO:0000313" key="1">
    <source>
        <dbReference type="EMBL" id="CAG06713.1"/>
    </source>
</evidence>
<sequence length="38" mass="4483">MQENKVAQKKADYLNGDLSCEGSSKTWFWTTEWRLGHH</sequence>
<dbReference type="AlphaFoldDB" id="Q4RY19"/>
<protein>
    <submittedName>
        <fullName evidence="1">(spotted green pufferfish) hypothetical protein</fullName>
    </submittedName>
</protein>
<proteinExistence type="predicted"/>
<accession>Q4RY19</accession>
<name>Q4RY19_TETNG</name>
<dbReference type="EMBL" id="CAAE01014978">
    <property type="protein sequence ID" value="CAG06713.1"/>
    <property type="molecule type" value="Genomic_DNA"/>
</dbReference>
<reference evidence="1" key="2">
    <citation type="submission" date="2004-02" db="EMBL/GenBank/DDBJ databases">
        <authorList>
            <consortium name="Genoscope"/>
            <consortium name="Whitehead Institute Centre for Genome Research"/>
        </authorList>
    </citation>
    <scope>NUCLEOTIDE SEQUENCE</scope>
</reference>
<organism evidence="1">
    <name type="scientific">Tetraodon nigroviridis</name>
    <name type="common">Spotted green pufferfish</name>
    <name type="synonym">Chelonodon nigroviridis</name>
    <dbReference type="NCBI Taxonomy" id="99883"/>
    <lineage>
        <taxon>Eukaryota</taxon>
        <taxon>Metazoa</taxon>
        <taxon>Chordata</taxon>
        <taxon>Craniata</taxon>
        <taxon>Vertebrata</taxon>
        <taxon>Euteleostomi</taxon>
        <taxon>Actinopterygii</taxon>
        <taxon>Neopterygii</taxon>
        <taxon>Teleostei</taxon>
        <taxon>Neoteleostei</taxon>
        <taxon>Acanthomorphata</taxon>
        <taxon>Eupercaria</taxon>
        <taxon>Tetraodontiformes</taxon>
        <taxon>Tetradontoidea</taxon>
        <taxon>Tetraodontidae</taxon>
        <taxon>Tetraodon</taxon>
    </lineage>
</organism>
<comment type="caution">
    <text evidence="1">The sequence shown here is derived from an EMBL/GenBank/DDBJ whole genome shotgun (WGS) entry which is preliminary data.</text>
</comment>
<gene>
    <name evidence="1" type="ORF">GSTENG00027190001</name>
</gene>
<dbReference type="KEGG" id="tng:GSTEN00027190G001"/>
<reference evidence="1" key="1">
    <citation type="journal article" date="2004" name="Nature">
        <title>Genome duplication in the teleost fish Tetraodon nigroviridis reveals the early vertebrate proto-karyotype.</title>
        <authorList>
            <person name="Jaillon O."/>
            <person name="Aury J.-M."/>
            <person name="Brunet F."/>
            <person name="Petit J.-L."/>
            <person name="Stange-Thomann N."/>
            <person name="Mauceli E."/>
            <person name="Bouneau L."/>
            <person name="Fischer C."/>
            <person name="Ozouf-Costaz C."/>
            <person name="Bernot A."/>
            <person name="Nicaud S."/>
            <person name="Jaffe D."/>
            <person name="Fisher S."/>
            <person name="Lutfalla G."/>
            <person name="Dossat C."/>
            <person name="Segurens B."/>
            <person name="Dasilva C."/>
            <person name="Salanoubat M."/>
            <person name="Levy M."/>
            <person name="Boudet N."/>
            <person name="Castellano S."/>
            <person name="Anthouard V."/>
            <person name="Jubin C."/>
            <person name="Castelli V."/>
            <person name="Katinka M."/>
            <person name="Vacherie B."/>
            <person name="Biemont C."/>
            <person name="Skalli Z."/>
            <person name="Cattolico L."/>
            <person name="Poulain J."/>
            <person name="De Berardinis V."/>
            <person name="Cruaud C."/>
            <person name="Duprat S."/>
            <person name="Brottier P."/>
            <person name="Coutanceau J.-P."/>
            <person name="Gouzy J."/>
            <person name="Parra G."/>
            <person name="Lardier G."/>
            <person name="Chapple C."/>
            <person name="McKernan K.J."/>
            <person name="McEwan P."/>
            <person name="Bosak S."/>
            <person name="Kellis M."/>
            <person name="Volff J.-N."/>
            <person name="Guigo R."/>
            <person name="Zody M.C."/>
            <person name="Mesirov J."/>
            <person name="Lindblad-Toh K."/>
            <person name="Birren B."/>
            <person name="Nusbaum C."/>
            <person name="Kahn D."/>
            <person name="Robinson-Rechavi M."/>
            <person name="Laudet V."/>
            <person name="Schachter V."/>
            <person name="Quetier F."/>
            <person name="Saurin W."/>
            <person name="Scarpelli C."/>
            <person name="Wincker P."/>
            <person name="Lander E.S."/>
            <person name="Weissenbach J."/>
            <person name="Roest Crollius H."/>
        </authorList>
    </citation>
    <scope>NUCLEOTIDE SEQUENCE [LARGE SCALE GENOMIC DNA]</scope>
</reference>